<protein>
    <recommendedName>
        <fullName evidence="3">Alpha-ketoglutarate-dependent dioxygenase AlkB-like domain-containing protein</fullName>
    </recommendedName>
</protein>
<evidence type="ECO:0000313" key="5">
    <source>
        <dbReference type="Proteomes" id="UP001355207"/>
    </source>
</evidence>
<feature type="binding site" evidence="1">
    <location>
        <position position="888"/>
    </location>
    <ligand>
        <name>2-oxoglutarate</name>
        <dbReference type="ChEBI" id="CHEBI:16810"/>
    </ligand>
</feature>
<dbReference type="PANTHER" id="PTHR31573:SF4">
    <property type="entry name" value="FE2OG DIOXYGENASE DOMAIN-CONTAINING PROTEIN"/>
    <property type="match status" value="1"/>
</dbReference>
<organism evidence="4 5">
    <name type="scientific">Kwoniella dendrophila CBS 6074</name>
    <dbReference type="NCBI Taxonomy" id="1295534"/>
    <lineage>
        <taxon>Eukaryota</taxon>
        <taxon>Fungi</taxon>
        <taxon>Dikarya</taxon>
        <taxon>Basidiomycota</taxon>
        <taxon>Agaricomycotina</taxon>
        <taxon>Tremellomycetes</taxon>
        <taxon>Tremellales</taxon>
        <taxon>Cryptococcaceae</taxon>
        <taxon>Kwoniella</taxon>
    </lineage>
</organism>
<evidence type="ECO:0000256" key="1">
    <source>
        <dbReference type="PIRSR" id="PIRSR632852-1"/>
    </source>
</evidence>
<accession>A0AAX4JSY9</accession>
<dbReference type="Proteomes" id="UP001355207">
    <property type="component" value="Chromosome 3"/>
</dbReference>
<dbReference type="GO" id="GO:0006307">
    <property type="term" value="P:DNA alkylation repair"/>
    <property type="evidence" value="ECO:0007669"/>
    <property type="project" value="TreeGrafter"/>
</dbReference>
<dbReference type="AlphaFoldDB" id="A0AAX4JSY9"/>
<proteinExistence type="predicted"/>
<evidence type="ECO:0000256" key="2">
    <source>
        <dbReference type="SAM" id="MobiDB-lite"/>
    </source>
</evidence>
<dbReference type="InterPro" id="IPR037151">
    <property type="entry name" value="AlkB-like_sf"/>
</dbReference>
<dbReference type="Pfam" id="PF13532">
    <property type="entry name" value="2OG-FeII_Oxy_2"/>
    <property type="match status" value="1"/>
</dbReference>
<feature type="domain" description="Alpha-ketoglutarate-dependent dioxygenase AlkB-like" evidence="3">
    <location>
        <begin position="829"/>
        <end position="968"/>
    </location>
</feature>
<name>A0AAX4JSY9_9TREE</name>
<feature type="compositionally biased region" description="Basic residues" evidence="2">
    <location>
        <begin position="189"/>
        <end position="198"/>
    </location>
</feature>
<dbReference type="SUPFAM" id="SSF51197">
    <property type="entry name" value="Clavaminate synthase-like"/>
    <property type="match status" value="1"/>
</dbReference>
<evidence type="ECO:0000259" key="3">
    <source>
        <dbReference type="Pfam" id="PF13532"/>
    </source>
</evidence>
<reference evidence="4 5" key="1">
    <citation type="submission" date="2024-01" db="EMBL/GenBank/DDBJ databases">
        <title>Comparative genomics of Cryptococcus and Kwoniella reveals pathogenesis evolution and contrasting modes of karyotype evolution via chromosome fusion or intercentromeric recombination.</title>
        <authorList>
            <person name="Coelho M.A."/>
            <person name="David-Palma M."/>
            <person name="Shea T."/>
            <person name="Bowers K."/>
            <person name="McGinley-Smith S."/>
            <person name="Mohammad A.W."/>
            <person name="Gnirke A."/>
            <person name="Yurkov A.M."/>
            <person name="Nowrousian M."/>
            <person name="Sun S."/>
            <person name="Cuomo C.A."/>
            <person name="Heitman J."/>
        </authorList>
    </citation>
    <scope>NUCLEOTIDE SEQUENCE [LARGE SCALE GENOMIC DNA]</scope>
    <source>
        <strain evidence="4 5">CBS 6074</strain>
    </source>
</reference>
<dbReference type="RefSeq" id="XP_066074468.1">
    <property type="nucleotide sequence ID" value="XM_066218371.1"/>
</dbReference>
<dbReference type="Gene3D" id="2.60.120.590">
    <property type="entry name" value="Alpha-ketoglutarate-dependent dioxygenase AlkB-like"/>
    <property type="match status" value="1"/>
</dbReference>
<dbReference type="InterPro" id="IPR027450">
    <property type="entry name" value="AlkB-like"/>
</dbReference>
<dbReference type="GO" id="GO:0051747">
    <property type="term" value="F:cytosine C-5 DNA demethylase activity"/>
    <property type="evidence" value="ECO:0007669"/>
    <property type="project" value="TreeGrafter"/>
</dbReference>
<dbReference type="EMBL" id="CP144100">
    <property type="protein sequence ID" value="WWC87705.1"/>
    <property type="molecule type" value="Genomic_DNA"/>
</dbReference>
<feature type="binding site" evidence="1">
    <location>
        <position position="879"/>
    </location>
    <ligand>
        <name>2-oxoglutarate</name>
        <dbReference type="ChEBI" id="CHEBI:16810"/>
    </ligand>
</feature>
<gene>
    <name evidence="4" type="ORF">L201_002597</name>
</gene>
<feature type="compositionally biased region" description="Polar residues" evidence="2">
    <location>
        <begin position="173"/>
        <end position="185"/>
    </location>
</feature>
<keyword evidence="5" id="KW-1185">Reference proteome</keyword>
<evidence type="ECO:0000313" key="4">
    <source>
        <dbReference type="EMBL" id="WWC87705.1"/>
    </source>
</evidence>
<dbReference type="GeneID" id="91093269"/>
<feature type="region of interest" description="Disordered" evidence="2">
    <location>
        <begin position="167"/>
        <end position="203"/>
    </location>
</feature>
<dbReference type="GO" id="GO:0035516">
    <property type="term" value="F:broad specificity oxidative DNA demethylase activity"/>
    <property type="evidence" value="ECO:0007669"/>
    <property type="project" value="TreeGrafter"/>
</dbReference>
<sequence length="982" mass="111186">MFSPAQNIGQSVEDEMGDVIRYERSAVQSTNDCYIETDDRPEISITASYASESQIEDETRRSKPIPKPKRHHIELNDLCPAGSTISKAKTNKVSRVCAKKSKRANYSNWSYRQVPPNILSLLRFDHYPSQEPLILPSENGIQQTYQNALSNQLTSTKNSYEVETGIDQLDPDVSNTRQPLSLGSNKEQRPRRGRRPRLKQTTQIDEAEINYDIQITPLPQIHFGPHIDVVSQSNDIPYSDTLTEPIPFNPVDSEAINPMKPRNQPPVWADSRQELCEALPYYRSFQSGLYMHKRSAFGYLLEAYPAPRDVWAHNGKVVISHGGGQCIRTTDSDGKPGPAALQADQSRSDARVDTLLRAHERRTPIVLIAGKGYDGLPWELDCAYIVLGWYWISLTWVEAEEAPSGVRPPEGRSYFHRYKIRFDWVVSQGEPWWINRSQESDITTIPAEDSESDVEVNFKEGSSLTALPSDHECIITEQPIKPFQTPSKSSTESQAYQKSKIHELAEHLSQSPKLRTESLLNTGTMSEKADTGSDTLNLSAWTASISDCDQTPKCYRSHWPGQNSLSTPLPTLIVTDGLLRQSNFNASSICTSCHHSIWQIYQEGLICFQSDCELFFKIIYPDRHDFVTITPKTTLTYNRNFLEPIPTPPEVQIPYDVRPSDPVEIAPETDEINGEVNGRTLWKGWVCKKCGRANCRFRWEVWECRNCGDTLAPIAQSSIILRKDLPMHIIPFLGDSKIDLNSGITSSMKWLEEIKCLCVVYELPFAGRVYHLMQPDLKLADDLLEEYQVAANEGGWFQRRPLKAVSLRTQIHYDMKGQFLAQHFAVNFGASYKYQVDTLSYPFEKAPKCVLMSLSLLTQRVQMILGENIGYNEILSVMYREGQKMSWHDDGEAGLGPVVSSLSLGNQAVMSFRTKTPRTNLNKGFYSGISEPKHIPPTALSFTLSHGDIMIMQGREIQKRYDHKVVPMGFRIASTARVIDER</sequence>
<feature type="binding site" evidence="1">
    <location>
        <position position="963"/>
    </location>
    <ligand>
        <name>2-oxoglutarate</name>
        <dbReference type="ChEBI" id="CHEBI:16810"/>
    </ligand>
</feature>
<dbReference type="InterPro" id="IPR032852">
    <property type="entry name" value="ALKBH2"/>
</dbReference>
<dbReference type="GO" id="GO:0008198">
    <property type="term" value="F:ferrous iron binding"/>
    <property type="evidence" value="ECO:0007669"/>
    <property type="project" value="TreeGrafter"/>
</dbReference>
<dbReference type="PANTHER" id="PTHR31573">
    <property type="entry name" value="ALPHA-KETOGLUTARATE-DEPENDENT DIOXYGENASE ALKB HOMOLOG 2"/>
    <property type="match status" value="1"/>
</dbReference>